<dbReference type="InterPro" id="IPR020806">
    <property type="entry name" value="PKS_PP-bd"/>
</dbReference>
<keyword evidence="1" id="KW-0596">Phosphopantetheine</keyword>
<name>A0A365GZM2_9ACTN</name>
<dbReference type="InterPro" id="IPR036736">
    <property type="entry name" value="ACP-like_sf"/>
</dbReference>
<reference evidence="4 5" key="1">
    <citation type="submission" date="2018-06" db="EMBL/GenBank/DDBJ databases">
        <title>Actinomadura craniellae sp. nov. isolated from marine sponge Craniella sp.</title>
        <authorList>
            <person name="Li L."/>
            <person name="Xu Q.H."/>
            <person name="Lin H.W."/>
            <person name="Lu Y.H."/>
        </authorList>
    </citation>
    <scope>NUCLEOTIDE SEQUENCE [LARGE SCALE GENOMIC DNA]</scope>
    <source>
        <strain evidence="4 5">LHW63021</strain>
    </source>
</reference>
<dbReference type="Pfam" id="PF00550">
    <property type="entry name" value="PP-binding"/>
    <property type="match status" value="1"/>
</dbReference>
<dbReference type="SUPFAM" id="SSF47336">
    <property type="entry name" value="ACP-like"/>
    <property type="match status" value="1"/>
</dbReference>
<proteinExistence type="predicted"/>
<feature type="domain" description="Carrier" evidence="3">
    <location>
        <begin position="14"/>
        <end position="91"/>
    </location>
</feature>
<evidence type="ECO:0000256" key="1">
    <source>
        <dbReference type="ARBA" id="ARBA00022450"/>
    </source>
</evidence>
<keyword evidence="2" id="KW-0597">Phosphoprotein</keyword>
<comment type="caution">
    <text evidence="4">The sequence shown here is derived from an EMBL/GenBank/DDBJ whole genome shotgun (WGS) entry which is preliminary data.</text>
</comment>
<dbReference type="EMBL" id="QLYX01000014">
    <property type="protein sequence ID" value="RAY12271.1"/>
    <property type="molecule type" value="Genomic_DNA"/>
</dbReference>
<dbReference type="AlphaFoldDB" id="A0A365GZM2"/>
<dbReference type="SMART" id="SM00823">
    <property type="entry name" value="PKS_PP"/>
    <property type="match status" value="1"/>
</dbReference>
<dbReference type="InterPro" id="IPR009081">
    <property type="entry name" value="PP-bd_ACP"/>
</dbReference>
<evidence type="ECO:0000313" key="4">
    <source>
        <dbReference type="EMBL" id="RAY12271.1"/>
    </source>
</evidence>
<dbReference type="PROSITE" id="PS50075">
    <property type="entry name" value="CARRIER"/>
    <property type="match status" value="1"/>
</dbReference>
<dbReference type="Proteomes" id="UP000251891">
    <property type="component" value="Unassembled WGS sequence"/>
</dbReference>
<evidence type="ECO:0000313" key="5">
    <source>
        <dbReference type="Proteomes" id="UP000251891"/>
    </source>
</evidence>
<dbReference type="RefSeq" id="WP_111870761.1">
    <property type="nucleotide sequence ID" value="NZ_QLYX01000014.1"/>
</dbReference>
<dbReference type="GO" id="GO:0031177">
    <property type="term" value="F:phosphopantetheine binding"/>
    <property type="evidence" value="ECO:0007669"/>
    <property type="project" value="InterPro"/>
</dbReference>
<sequence length="97" mass="11054">MFRRKKKVEFEGPRTAESIRRWLIEHLAERVGESPENIDTKKTFEAYGLDSRVAVQVSGSLEKIVERRLSPGLLYEYQTVDDLSGYLAKELGLAGHS</sequence>
<protein>
    <submittedName>
        <fullName evidence="4">Polyketide synthase</fullName>
    </submittedName>
</protein>
<accession>A0A365GZM2</accession>
<evidence type="ECO:0000259" key="3">
    <source>
        <dbReference type="PROSITE" id="PS50075"/>
    </source>
</evidence>
<keyword evidence="5" id="KW-1185">Reference proteome</keyword>
<evidence type="ECO:0000256" key="2">
    <source>
        <dbReference type="ARBA" id="ARBA00022553"/>
    </source>
</evidence>
<dbReference type="Gene3D" id="1.10.1200.10">
    <property type="entry name" value="ACP-like"/>
    <property type="match status" value="1"/>
</dbReference>
<dbReference type="OrthoDB" id="9023404at2"/>
<gene>
    <name evidence="4" type="ORF">DPM19_26520</name>
</gene>
<organism evidence="4 5">
    <name type="scientific">Actinomadura craniellae</name>
    <dbReference type="NCBI Taxonomy" id="2231787"/>
    <lineage>
        <taxon>Bacteria</taxon>
        <taxon>Bacillati</taxon>
        <taxon>Actinomycetota</taxon>
        <taxon>Actinomycetes</taxon>
        <taxon>Streptosporangiales</taxon>
        <taxon>Thermomonosporaceae</taxon>
        <taxon>Actinomadura</taxon>
    </lineage>
</organism>